<dbReference type="EMBL" id="CACRTB010000007">
    <property type="protein sequence ID" value="VYS89992.1"/>
    <property type="molecule type" value="Genomic_DNA"/>
</dbReference>
<dbReference type="Pfam" id="PF12991">
    <property type="entry name" value="DUF3875"/>
    <property type="match status" value="1"/>
</dbReference>
<dbReference type="InterPro" id="IPR027417">
    <property type="entry name" value="P-loop_NTPase"/>
</dbReference>
<dbReference type="Gene3D" id="3.40.50.300">
    <property type="entry name" value="P-loop containing nucleotide triphosphate hydrolases"/>
    <property type="match status" value="1"/>
</dbReference>
<dbReference type="PANTHER" id="PTHR38467">
    <property type="match status" value="1"/>
</dbReference>
<dbReference type="InterPro" id="IPR043964">
    <property type="entry name" value="P-loop_TraG"/>
</dbReference>
<feature type="domain" description="TraG P-loop" evidence="3">
    <location>
        <begin position="471"/>
        <end position="889"/>
    </location>
</feature>
<evidence type="ECO:0000313" key="4">
    <source>
        <dbReference type="EMBL" id="VYS89992.1"/>
    </source>
</evidence>
<evidence type="ECO:0000256" key="1">
    <source>
        <dbReference type="SAM" id="MobiDB-lite"/>
    </source>
</evidence>
<accession>A0A6N2S9P2</accession>
<proteinExistence type="predicted"/>
<evidence type="ECO:0000259" key="2">
    <source>
        <dbReference type="Pfam" id="PF12991"/>
    </source>
</evidence>
<organism evidence="4">
    <name type="scientific">Bacteroides caccae</name>
    <dbReference type="NCBI Taxonomy" id="47678"/>
    <lineage>
        <taxon>Bacteria</taxon>
        <taxon>Pseudomonadati</taxon>
        <taxon>Bacteroidota</taxon>
        <taxon>Bacteroidia</taxon>
        <taxon>Bacteroidales</taxon>
        <taxon>Bacteroidaceae</taxon>
        <taxon>Bacteroides</taxon>
    </lineage>
</organism>
<dbReference type="InterPro" id="IPR053155">
    <property type="entry name" value="F-pilin_assembly_TraC"/>
</dbReference>
<dbReference type="AlphaFoldDB" id="A0A6N2S9P2"/>
<dbReference type="PANTHER" id="PTHR38467:SF1">
    <property type="entry name" value="CONJUGATIVE TRANSFER: ASSEMBLY"/>
    <property type="match status" value="1"/>
</dbReference>
<reference evidence="4" key="1">
    <citation type="submission" date="2019-11" db="EMBL/GenBank/DDBJ databases">
        <authorList>
            <person name="Feng L."/>
        </authorList>
    </citation>
    <scope>NUCLEOTIDE SEQUENCE</scope>
    <source>
        <strain evidence="4">BcaccaeLFYP20</strain>
    </source>
</reference>
<gene>
    <name evidence="4" type="primary">virB4_2</name>
    <name evidence="4" type="ORF">BCLFYP20_01492</name>
</gene>
<evidence type="ECO:0000259" key="3">
    <source>
        <dbReference type="Pfam" id="PF19044"/>
    </source>
</evidence>
<protein>
    <submittedName>
        <fullName evidence="4">Type IV secretion system protein virB4</fullName>
    </submittedName>
</protein>
<feature type="region of interest" description="Disordered" evidence="1">
    <location>
        <begin position="21"/>
        <end position="59"/>
    </location>
</feature>
<sequence length="898" mass="103270">MYRFHRVGFAAARVADVPAQRTVRHARADESSRTQKTPTLHYQPKGDTPAVQLQKKKGRKNMRNTLKATTLERKFPLLAVENGCIISKDADITVAFRVELPELFTVTSAEYEAIHSAWYKAIKVLPDYSIVHKQDFFIKESYQPDTERDELSFLSRSFERHFNERPFLNHYCYLFLTKTTRERSRRQSDFSTLCRGRIVPQEIADKEAAAKFIEAVGQFERIMNDSGFVTLTRLAASEITGQDGKAGIIEKYFSLSQTDTTCLKDIGLYPEEMRVGDDILCLHTLSDVEDLPGKVGTDCRFEKLSTDRSDCRLSFAAPVGVLLSCNHVYNQFIFIDDHAENLKNFEQTARNMQSLSRYSRANQVNKEWIDEYLNEAHSKGLISVRCHCNVMAWSDDRDELKRIRNDVGSQLALMECKPRHNTTDTPTLFWAGIPGNEADFPAEESFYTFLGQALCLFVEETNYKSSLSPFGIKMVDRVSGRPLHIDISDLPMKKGITTNRNKFILGPSGSGKSFFTNHMVRQYYEQGAHVLLVDTGNSYLGLSQLIHNRTHGEDGIYFTYTNENPIAFNPFYVEDGVFDIEKKESIKTLILTLWKRDDEAPKRSEEVALSNAVSAYIERITGDRSVTPCFNTFYEFVRDDYRRQLEQKNVREKDFDIDNFLNVLEPYYRGGEYDYLLNSDKELDLLHKRFIVFELDNIKDHKILFPITTIIIMEAFINKMRKLKGIRKLILIEEAWKAIASANMADYIRYLYKTVRKYFGEAIVVTQEIEDIISSPIVKESIINNSDCKILLDQRKYLNKFDSIQNLLGLTDKERSQILSINMANHPGRKYKEVFFSLGGTQSAVYATEVSLEEYYTFTTEESEKMELFALAEKLGGNLELAIKRLAESKRNPQSSTT</sequence>
<name>A0A6N2S9P2_9BACE</name>
<dbReference type="Gene3D" id="1.10.8.730">
    <property type="match status" value="1"/>
</dbReference>
<dbReference type="SUPFAM" id="SSF52540">
    <property type="entry name" value="P-loop containing nucleoside triphosphate hydrolases"/>
    <property type="match status" value="1"/>
</dbReference>
<dbReference type="Pfam" id="PF19044">
    <property type="entry name" value="P-loop_TraG"/>
    <property type="match status" value="1"/>
</dbReference>
<dbReference type="InterPro" id="IPR022509">
    <property type="entry name" value="Conjugation_ATPase_TraG"/>
</dbReference>
<feature type="domain" description="TraG N-terminal Bacteroidetes" evidence="2">
    <location>
        <begin position="64"/>
        <end position="116"/>
    </location>
</feature>
<dbReference type="NCBIfam" id="TIGR03783">
    <property type="entry name" value="Bac_Flav_CT_G"/>
    <property type="match status" value="1"/>
</dbReference>
<dbReference type="InterPro" id="IPR024451">
    <property type="entry name" value="TraG_N_Bacteroidetes"/>
</dbReference>